<proteinExistence type="predicted"/>
<dbReference type="EMBL" id="CASHSV030000001">
    <property type="protein sequence ID" value="CAJ2628061.1"/>
    <property type="molecule type" value="Genomic_DNA"/>
</dbReference>
<evidence type="ECO:0000313" key="1">
    <source>
        <dbReference type="EMBL" id="CAJ2628061.1"/>
    </source>
</evidence>
<keyword evidence="2" id="KW-1185">Reference proteome</keyword>
<sequence>MSLSNLGGNATLIQKGGSTATNNGLFQKSSTNSHHNANLPNPFDLKDSQILDKVYLTHINDDEFCDTNTIFELVSSVVLQSNTQVSLASFKPEFPTLKLISCQMITTRSDAHCVHQTTLWILQNLRSYSWDAKALITLAAFTLEYGNYLHLNRVATTDTLGNSLRQLNQVQTRKISADITELVTYIVQKLLPLKKWATWSDEGYDAEDVPALTEALKEIPVFVYWTIASVVASTGNLVGVSDYKLSKFRGRLSDIVQKLAEHLTKCEQQISYIEDYFHRRKNFDNPKDIVDRLKALIHRNGTGPQIYEGTNHIKAGVDIFKQKHVLLFISSLDSIDDEISLLKSIYERLQENSKPIKGYKKEDFKILWIPIVNNWDDIHKEQFKTLKSGIKWYVVDYFSELPGLKIIRDEERIGYIGNPIIPVLNPQGIITNNDAMKLIFQWGIEAFPFRKSDGDELTHKWEWLWKLIKKATPGLQVKEDRYTFIYGGPNNKWIQYFTLELEKIKRHDSIKHADVIIDNYQLGKDDPNRVSSFWIGIERKKQNKKHQEGVDCQIQDIVKRLFCLKRDPQGWIILSKGQNIKLLGHGEPAYQTLLEFQGWKDKVLEKEGFDIAFKEHYEIKAKEISDREPCEVVNDTPYSSNVIATISCPNPMCGRVMEVTSVHYKCCHRDEPNNHGD</sequence>
<comment type="caution">
    <text evidence="1">The sequence shown here is derived from an EMBL/GenBank/DDBJ whole genome shotgun (WGS) entry which is preliminary data.</text>
</comment>
<dbReference type="Proteomes" id="UP001177021">
    <property type="component" value="Unassembled WGS sequence"/>
</dbReference>
<accession>A0ACB0I7J2</accession>
<gene>
    <name evidence="1" type="ORF">MILVUS5_LOCUS380</name>
</gene>
<name>A0ACB0I7J2_TRIPR</name>
<protein>
    <submittedName>
        <fullName evidence="1">Uncharacterized protein</fullName>
    </submittedName>
</protein>
<reference evidence="1" key="1">
    <citation type="submission" date="2023-10" db="EMBL/GenBank/DDBJ databases">
        <authorList>
            <person name="Rodriguez Cubillos JULIANA M."/>
            <person name="De Vega J."/>
        </authorList>
    </citation>
    <scope>NUCLEOTIDE SEQUENCE</scope>
</reference>
<evidence type="ECO:0000313" key="2">
    <source>
        <dbReference type="Proteomes" id="UP001177021"/>
    </source>
</evidence>
<organism evidence="1 2">
    <name type="scientific">Trifolium pratense</name>
    <name type="common">Red clover</name>
    <dbReference type="NCBI Taxonomy" id="57577"/>
    <lineage>
        <taxon>Eukaryota</taxon>
        <taxon>Viridiplantae</taxon>
        <taxon>Streptophyta</taxon>
        <taxon>Embryophyta</taxon>
        <taxon>Tracheophyta</taxon>
        <taxon>Spermatophyta</taxon>
        <taxon>Magnoliopsida</taxon>
        <taxon>eudicotyledons</taxon>
        <taxon>Gunneridae</taxon>
        <taxon>Pentapetalae</taxon>
        <taxon>rosids</taxon>
        <taxon>fabids</taxon>
        <taxon>Fabales</taxon>
        <taxon>Fabaceae</taxon>
        <taxon>Papilionoideae</taxon>
        <taxon>50 kb inversion clade</taxon>
        <taxon>NPAAA clade</taxon>
        <taxon>Hologalegina</taxon>
        <taxon>IRL clade</taxon>
        <taxon>Trifolieae</taxon>
        <taxon>Trifolium</taxon>
    </lineage>
</organism>